<evidence type="ECO:0000256" key="1">
    <source>
        <dbReference type="ARBA" id="ARBA00022553"/>
    </source>
</evidence>
<dbReference type="InterPro" id="IPR008201">
    <property type="entry name" value="HepT-like"/>
</dbReference>
<keyword evidence="1" id="KW-0597">Phosphoprotein</keyword>
<dbReference type="InterPro" id="IPR051813">
    <property type="entry name" value="HepT_RNase_toxin"/>
</dbReference>
<dbReference type="EMBL" id="LNJB01000018">
    <property type="protein sequence ID" value="KYC54097.1"/>
    <property type="molecule type" value="Genomic_DNA"/>
</dbReference>
<dbReference type="GO" id="GO:0016787">
    <property type="term" value="F:hydrolase activity"/>
    <property type="evidence" value="ECO:0007669"/>
    <property type="project" value="UniProtKB-KW"/>
</dbReference>
<keyword evidence="4" id="KW-0547">Nucleotide-binding</keyword>
<keyword evidence="3" id="KW-0540">Nuclease</keyword>
<dbReference type="Proteomes" id="UP000092420">
    <property type="component" value="Unassembled WGS sequence"/>
</dbReference>
<dbReference type="Pfam" id="PF01934">
    <property type="entry name" value="HepT-like"/>
    <property type="match status" value="1"/>
</dbReference>
<comment type="caution">
    <text evidence="6">The sequence shown here is derived from an EMBL/GenBank/DDBJ whole genome shotgun (WGS) entry which is preliminary data.</text>
</comment>
<name>A0A150JA35_9EURY</name>
<gene>
    <name evidence="6" type="ORF">AN188_01286</name>
</gene>
<evidence type="ECO:0000256" key="2">
    <source>
        <dbReference type="ARBA" id="ARBA00022649"/>
    </source>
</evidence>
<dbReference type="PATRIC" id="fig|1706433.3.peg.1295"/>
<dbReference type="AlphaFoldDB" id="A0A150JA35"/>
<sequence length="111" mass="13330">MSLRDEKLYIDDILEAIYKIENYIQDIDFEDFSSDQKSIDAVIRNLEIIGEATKNISIDFKNRYPDVNWKDPTRMRDRLIHAYFGVDLEIVWETIKFRIPELKEQIEKISE</sequence>
<keyword evidence="5" id="KW-0378">Hydrolase</keyword>
<evidence type="ECO:0000313" key="7">
    <source>
        <dbReference type="Proteomes" id="UP000092420"/>
    </source>
</evidence>
<evidence type="ECO:0000256" key="3">
    <source>
        <dbReference type="ARBA" id="ARBA00022722"/>
    </source>
</evidence>
<keyword evidence="2" id="KW-1277">Toxin-antitoxin system</keyword>
<dbReference type="GO" id="GO:0110001">
    <property type="term" value="C:toxin-antitoxin complex"/>
    <property type="evidence" value="ECO:0007669"/>
    <property type="project" value="InterPro"/>
</dbReference>
<accession>A0A150JA35</accession>
<organism evidence="6 7">
    <name type="scientific">Candidatus Methanofastidiosum methylothiophilum</name>
    <dbReference type="NCBI Taxonomy" id="1705564"/>
    <lineage>
        <taxon>Archaea</taxon>
        <taxon>Methanobacteriati</taxon>
        <taxon>Methanobacteriota</taxon>
        <taxon>Stenosarchaea group</taxon>
        <taxon>Candidatus Methanofastidiosia</taxon>
        <taxon>Candidatus Methanofastidiosales</taxon>
        <taxon>Candidatus Methanofastidiosaceae</taxon>
        <taxon>Candidatus Methanofastidiosum</taxon>
    </lineage>
</organism>
<dbReference type="GO" id="GO:0000166">
    <property type="term" value="F:nucleotide binding"/>
    <property type="evidence" value="ECO:0007669"/>
    <property type="project" value="UniProtKB-KW"/>
</dbReference>
<reference evidence="6 7" key="1">
    <citation type="journal article" date="2016" name="ISME J.">
        <title>Chasing the elusive Euryarchaeota class WSA2: genomes reveal a uniquely fastidious methyl-reducing methanogen.</title>
        <authorList>
            <person name="Nobu M.K."/>
            <person name="Narihiro T."/>
            <person name="Kuroda K."/>
            <person name="Mei R."/>
            <person name="Liu W.T."/>
        </authorList>
    </citation>
    <scope>NUCLEOTIDE SEQUENCE [LARGE SCALE GENOMIC DNA]</scope>
    <source>
        <strain evidence="6">ADurb1013_Bin02101</strain>
    </source>
</reference>
<accession>A0A150JFW0</accession>
<dbReference type="GO" id="GO:0004540">
    <property type="term" value="F:RNA nuclease activity"/>
    <property type="evidence" value="ECO:0007669"/>
    <property type="project" value="InterPro"/>
</dbReference>
<proteinExistence type="predicted"/>
<dbReference type="PANTHER" id="PTHR34139:SF1">
    <property type="entry name" value="RNASE MJ1380-RELATED"/>
    <property type="match status" value="1"/>
</dbReference>
<evidence type="ECO:0000313" key="6">
    <source>
        <dbReference type="EMBL" id="KYC54097.1"/>
    </source>
</evidence>
<dbReference type="PANTHER" id="PTHR34139">
    <property type="entry name" value="UPF0331 PROTEIN MJ0127"/>
    <property type="match status" value="1"/>
</dbReference>
<evidence type="ECO:0000256" key="5">
    <source>
        <dbReference type="ARBA" id="ARBA00022801"/>
    </source>
</evidence>
<evidence type="ECO:0000256" key="4">
    <source>
        <dbReference type="ARBA" id="ARBA00022741"/>
    </source>
</evidence>
<protein>
    <submittedName>
        <fullName evidence="6">Uncharacterized protein</fullName>
    </submittedName>
</protein>